<sequence length="634" mass="71871">MQHNRAAKRPKLEPEARASAKSAEKKELKPIHIGIDHGTTYTRVRVYSQDWPKEMRADVVKESHKQTAKLDATYGVESRYDTFPDFPAFICPERDPPLSGFDAELQADRIPLKTAALLLDQTRDVDTNKPRQSLLEKIPCGKQLLKHKYEEKFHKLIERLWKEHFINIRKRIDVHCEFKYRPISLTLSMPNWMNDEKVDKIYESIIADVFGDIIPVTAIDFIGEAQGMVRCIHKEFIQETSRLSVEIGNRHHILVIDIGGSAMNGTLCQIARDDSSDSADAITHCVEVDSFGCPGGSELWHMQIGDVIANKEGYNAASEELQKLMQRFRQLQGSYKDPSKAILVDVNDRNYHLSNKQAKESWSKSFKDATDMIERKVDEAVERVGGADLMIIFSGGSLKLGYLQNLIKGYMKENYPKVPLNFIQTRDDVDIADNTGLIARGCAYARAFKRPVLEVLDRMALGVQAGSPIKQGSNEWHWLGDTLATGVTGSCTLNRRTAIKKIGLKIIADPLFQSLRAGDKKLNFQNCYDLYSVPASDLETPGEYTFKISRVAHSLLDERHKLKLDLDCTYLDNSQGIEMRKSRSYTLPLYFHIGTCCVLPKEDEIEMSGWTYGSTQAQPIKKLDEESIFIDDDI</sequence>
<evidence type="ECO:0000313" key="2">
    <source>
        <dbReference type="EMBL" id="KAI6298380.1"/>
    </source>
</evidence>
<accession>A0ABQ8NK85</accession>
<dbReference type="EMBL" id="JABSND010000091">
    <property type="protein sequence ID" value="KAI6298380.1"/>
    <property type="molecule type" value="Genomic_DNA"/>
</dbReference>
<gene>
    <name evidence="2" type="ORF">MCOR33_005453</name>
</gene>
<proteinExistence type="predicted"/>
<dbReference type="InterPro" id="IPR043129">
    <property type="entry name" value="ATPase_NBD"/>
</dbReference>
<evidence type="ECO:0008006" key="4">
    <source>
        <dbReference type="Google" id="ProtNLM"/>
    </source>
</evidence>
<dbReference type="Proteomes" id="UP001059893">
    <property type="component" value="Unassembled WGS sequence"/>
</dbReference>
<evidence type="ECO:0000313" key="3">
    <source>
        <dbReference type="Proteomes" id="UP001059893"/>
    </source>
</evidence>
<reference evidence="2" key="1">
    <citation type="submission" date="2021-01" db="EMBL/GenBank/DDBJ databases">
        <title>Deciphering the adaptive evolutionary patterns associated with biogeogrpahic diversity in the finger millet blast pathogen Magnaporthe oryzae in Eastern Africa.</title>
        <authorList>
            <person name="Onyema G."/>
            <person name="Shittu T.A."/>
            <person name="Dodsworth S."/>
            <person name="Devilliers S."/>
            <person name="Muthumeenakshi S."/>
            <person name="Sreenivasaprasad S."/>
        </authorList>
    </citation>
    <scope>NUCLEOTIDE SEQUENCE</scope>
    <source>
        <strain evidence="2">D15/s37</strain>
    </source>
</reference>
<feature type="compositionally biased region" description="Basic and acidic residues" evidence="1">
    <location>
        <begin position="10"/>
        <end position="27"/>
    </location>
</feature>
<protein>
    <recommendedName>
        <fullName evidence="4">Actin-like ATPase domain-containing protein</fullName>
    </recommendedName>
</protein>
<name>A0ABQ8NK85_PYRGI</name>
<feature type="region of interest" description="Disordered" evidence="1">
    <location>
        <begin position="1"/>
        <end position="27"/>
    </location>
</feature>
<dbReference type="SUPFAM" id="SSF53067">
    <property type="entry name" value="Actin-like ATPase domain"/>
    <property type="match status" value="1"/>
</dbReference>
<keyword evidence="3" id="KW-1185">Reference proteome</keyword>
<comment type="caution">
    <text evidence="2">The sequence shown here is derived from an EMBL/GenBank/DDBJ whole genome shotgun (WGS) entry which is preliminary data.</text>
</comment>
<evidence type="ECO:0000256" key="1">
    <source>
        <dbReference type="SAM" id="MobiDB-lite"/>
    </source>
</evidence>
<organism evidence="2 3">
    <name type="scientific">Pyricularia grisea</name>
    <name type="common">Crabgrass-specific blast fungus</name>
    <name type="synonym">Magnaporthe grisea</name>
    <dbReference type="NCBI Taxonomy" id="148305"/>
    <lineage>
        <taxon>Eukaryota</taxon>
        <taxon>Fungi</taxon>
        <taxon>Dikarya</taxon>
        <taxon>Ascomycota</taxon>
        <taxon>Pezizomycotina</taxon>
        <taxon>Sordariomycetes</taxon>
        <taxon>Sordariomycetidae</taxon>
        <taxon>Magnaporthales</taxon>
        <taxon>Pyriculariaceae</taxon>
        <taxon>Pyricularia</taxon>
    </lineage>
</organism>